<organism evidence="1 2">
    <name type="scientific">Aldrovandia affinis</name>
    <dbReference type="NCBI Taxonomy" id="143900"/>
    <lineage>
        <taxon>Eukaryota</taxon>
        <taxon>Metazoa</taxon>
        <taxon>Chordata</taxon>
        <taxon>Craniata</taxon>
        <taxon>Vertebrata</taxon>
        <taxon>Euteleostomi</taxon>
        <taxon>Actinopterygii</taxon>
        <taxon>Neopterygii</taxon>
        <taxon>Teleostei</taxon>
        <taxon>Notacanthiformes</taxon>
        <taxon>Halosauridae</taxon>
        <taxon>Aldrovandia</taxon>
    </lineage>
</organism>
<comment type="caution">
    <text evidence="1">The sequence shown here is derived from an EMBL/GenBank/DDBJ whole genome shotgun (WGS) entry which is preliminary data.</text>
</comment>
<dbReference type="PANTHER" id="PTHR47331">
    <property type="entry name" value="PHD-TYPE DOMAIN-CONTAINING PROTEIN"/>
    <property type="match status" value="1"/>
</dbReference>
<dbReference type="PANTHER" id="PTHR47331:SF5">
    <property type="entry name" value="RIBONUCLEASE H"/>
    <property type="match status" value="1"/>
</dbReference>
<reference evidence="1" key="1">
    <citation type="journal article" date="2023" name="Science">
        <title>Genome structures resolve the early diversification of teleost fishes.</title>
        <authorList>
            <person name="Parey E."/>
            <person name="Louis A."/>
            <person name="Montfort J."/>
            <person name="Bouchez O."/>
            <person name="Roques C."/>
            <person name="Iampietro C."/>
            <person name="Lluch J."/>
            <person name="Castinel A."/>
            <person name="Donnadieu C."/>
            <person name="Desvignes T."/>
            <person name="Floi Bucao C."/>
            <person name="Jouanno E."/>
            <person name="Wen M."/>
            <person name="Mejri S."/>
            <person name="Dirks R."/>
            <person name="Jansen H."/>
            <person name="Henkel C."/>
            <person name="Chen W.J."/>
            <person name="Zahm M."/>
            <person name="Cabau C."/>
            <person name="Klopp C."/>
            <person name="Thompson A.W."/>
            <person name="Robinson-Rechavi M."/>
            <person name="Braasch I."/>
            <person name="Lecointre G."/>
            <person name="Bobe J."/>
            <person name="Postlethwait J.H."/>
            <person name="Berthelot C."/>
            <person name="Roest Crollius H."/>
            <person name="Guiguen Y."/>
        </authorList>
    </citation>
    <scope>NUCLEOTIDE SEQUENCE</scope>
    <source>
        <strain evidence="1">NC1722</strain>
    </source>
</reference>
<accession>A0AAD7RPG3</accession>
<name>A0AAD7RPG3_9TELE</name>
<evidence type="ECO:0008006" key="3">
    <source>
        <dbReference type="Google" id="ProtNLM"/>
    </source>
</evidence>
<evidence type="ECO:0000313" key="2">
    <source>
        <dbReference type="Proteomes" id="UP001221898"/>
    </source>
</evidence>
<proteinExistence type="predicted"/>
<keyword evidence="2" id="KW-1185">Reference proteome</keyword>
<protein>
    <recommendedName>
        <fullName evidence="3">Peptidase aspartic putative domain-containing protein</fullName>
    </recommendedName>
</protein>
<gene>
    <name evidence="1" type="ORF">AAFF_G00147890</name>
</gene>
<evidence type="ECO:0000313" key="1">
    <source>
        <dbReference type="EMBL" id="KAJ8387998.1"/>
    </source>
</evidence>
<sequence length="333" mass="37262">MDRRTTYCPYCNNTNHYVNSCANFNQLNREQKESWIRSNNRCWHCGCGHPAVKCTLKAPCKMCNRKHLLVLHEVNERAEGKAPAMATVESCLMNTASEVSYVNRPSYDCKVLLKISKVIIRNGNRTLEAYAVLDDGSQRTILLHAAAKKLGLEGKPEDLALHTVRQLQVLHGAAVSFTISPAAEPTKRFKIHSAFTAEQLGLAEHTYPVSTLQKKYRHLTGLPLQSLNRVDPVLLIGSDCTHLITPIEPVQLGPPGGPATVRTHLGWTLQGPAQGIKHSRDVTQCLFTPTLSPTDLFSHVEKLWQMDVLPYRRKKSAVRSRQDQEAVCILQEQ</sequence>
<dbReference type="Proteomes" id="UP001221898">
    <property type="component" value="Unassembled WGS sequence"/>
</dbReference>
<dbReference type="AlphaFoldDB" id="A0AAD7RPG3"/>
<dbReference type="EMBL" id="JAINUG010000202">
    <property type="protein sequence ID" value="KAJ8387998.1"/>
    <property type="molecule type" value="Genomic_DNA"/>
</dbReference>